<sequence length="80" mass="8489">LLLECIRQFVKCLHNGRQEGHVGNREIVHTRELLSLQPALSATVLASAGEASDATAPRSSNNPSFLPSAIVGVTIPPMSI</sequence>
<reference evidence="2" key="1">
    <citation type="submission" date="2022-10" db="EMBL/GenBank/DDBJ databases">
        <title>Genome assembly of Pristionchus species.</title>
        <authorList>
            <person name="Yoshida K."/>
            <person name="Sommer R.J."/>
        </authorList>
    </citation>
    <scope>NUCLEOTIDE SEQUENCE [LARGE SCALE GENOMIC DNA]</scope>
    <source>
        <strain evidence="2">RS5460</strain>
    </source>
</reference>
<evidence type="ECO:0000313" key="1">
    <source>
        <dbReference type="EMBL" id="GMR62079.1"/>
    </source>
</evidence>
<feature type="non-terminal residue" evidence="1">
    <location>
        <position position="1"/>
    </location>
</feature>
<proteinExistence type="predicted"/>
<accession>A0AAN5DHN6</accession>
<evidence type="ECO:0000313" key="2">
    <source>
        <dbReference type="Proteomes" id="UP001328107"/>
    </source>
</evidence>
<dbReference type="EMBL" id="BTRK01000006">
    <property type="protein sequence ID" value="GMR62079.1"/>
    <property type="molecule type" value="Genomic_DNA"/>
</dbReference>
<feature type="non-terminal residue" evidence="1">
    <location>
        <position position="80"/>
    </location>
</feature>
<comment type="caution">
    <text evidence="1">The sequence shown here is derived from an EMBL/GenBank/DDBJ whole genome shotgun (WGS) entry which is preliminary data.</text>
</comment>
<dbReference type="AlphaFoldDB" id="A0AAN5DHN6"/>
<name>A0AAN5DHN6_9BILA</name>
<protein>
    <submittedName>
        <fullName evidence="1">Uncharacterized protein</fullName>
    </submittedName>
</protein>
<dbReference type="Proteomes" id="UP001328107">
    <property type="component" value="Unassembled WGS sequence"/>
</dbReference>
<organism evidence="1 2">
    <name type="scientific">Pristionchus mayeri</name>
    <dbReference type="NCBI Taxonomy" id="1317129"/>
    <lineage>
        <taxon>Eukaryota</taxon>
        <taxon>Metazoa</taxon>
        <taxon>Ecdysozoa</taxon>
        <taxon>Nematoda</taxon>
        <taxon>Chromadorea</taxon>
        <taxon>Rhabditida</taxon>
        <taxon>Rhabditina</taxon>
        <taxon>Diplogasteromorpha</taxon>
        <taxon>Diplogasteroidea</taxon>
        <taxon>Neodiplogasteridae</taxon>
        <taxon>Pristionchus</taxon>
    </lineage>
</organism>
<gene>
    <name evidence="1" type="ORF">PMAYCL1PPCAC_32274</name>
</gene>
<keyword evidence="2" id="KW-1185">Reference proteome</keyword>